<dbReference type="AlphaFoldDB" id="A0A1M6H5S5"/>
<evidence type="ECO:0000313" key="3">
    <source>
        <dbReference type="Proteomes" id="UP000184512"/>
    </source>
</evidence>
<dbReference type="GO" id="GO:0005737">
    <property type="term" value="C:cytoplasm"/>
    <property type="evidence" value="ECO:0007669"/>
    <property type="project" value="TreeGrafter"/>
</dbReference>
<proteinExistence type="predicted"/>
<dbReference type="InterPro" id="IPR007557">
    <property type="entry name" value="PSP1_C"/>
</dbReference>
<dbReference type="RefSeq" id="WP_073187489.1">
    <property type="nucleotide sequence ID" value="NZ_FQZG01000030.1"/>
</dbReference>
<accession>A0A1M6H5S5</accession>
<dbReference type="Proteomes" id="UP000184512">
    <property type="component" value="Unassembled WGS sequence"/>
</dbReference>
<keyword evidence="3" id="KW-1185">Reference proteome</keyword>
<dbReference type="EMBL" id="FQZG01000030">
    <property type="protein sequence ID" value="SHJ17492.1"/>
    <property type="molecule type" value="Genomic_DNA"/>
</dbReference>
<evidence type="ECO:0000313" key="2">
    <source>
        <dbReference type="EMBL" id="SHJ17492.1"/>
    </source>
</evidence>
<name>A0A1M6H5S5_9ACTN</name>
<dbReference type="Pfam" id="PF04468">
    <property type="entry name" value="PSP1"/>
    <property type="match status" value="1"/>
</dbReference>
<feature type="domain" description="PSP1 C-terminal" evidence="1">
    <location>
        <begin position="59"/>
        <end position="148"/>
    </location>
</feature>
<protein>
    <submittedName>
        <fullName evidence="2">Cell fate regulator YaaT, PSP1 superfamily (Controls sporulation, competence, biofilm development)</fullName>
    </submittedName>
</protein>
<organism evidence="2 3">
    <name type="scientific">Tessaracoccus bendigoensis DSM 12906</name>
    <dbReference type="NCBI Taxonomy" id="1123357"/>
    <lineage>
        <taxon>Bacteria</taxon>
        <taxon>Bacillati</taxon>
        <taxon>Actinomycetota</taxon>
        <taxon>Actinomycetes</taxon>
        <taxon>Propionibacteriales</taxon>
        <taxon>Propionibacteriaceae</taxon>
        <taxon>Tessaracoccus</taxon>
    </lineage>
</organism>
<dbReference type="OrthoDB" id="9779344at2"/>
<dbReference type="NCBIfam" id="NF041131">
    <property type="entry name" value="RicT_YaaT_fam"/>
    <property type="match status" value="1"/>
</dbReference>
<gene>
    <name evidence="2" type="ORF">SAMN02745244_01888</name>
</gene>
<sequence>MARVMAVTFERYGQLHYLDPGEREYHVGDWVLYPTADGDEVAQCVWAPEESTDGFDGLPLCAGPATPADLERDAQNRELRFRAGQVARDLVRQHELPMKIVGVDSLDRSAEFGHVVAIYFTAPHRVDFRALLSDLARALNSRIDLRQVGARDAARLLGGIGSCGRELCCATFLTNFEPVSMRLAKLQSMPSNPLQIAGACGKLMCCLRYEHPLYEDFLKRAPAVGEYAVVDGEDCRVIGHRVPAEEVQVRTTSGQVLSCPLESVCSRRRAREAKETHE</sequence>
<reference evidence="3" key="1">
    <citation type="submission" date="2016-11" db="EMBL/GenBank/DDBJ databases">
        <authorList>
            <person name="Varghese N."/>
            <person name="Submissions S."/>
        </authorList>
    </citation>
    <scope>NUCLEOTIDE SEQUENCE [LARGE SCALE GENOMIC DNA]</scope>
    <source>
        <strain evidence="3">DSM 12906</strain>
    </source>
</reference>
<dbReference type="InterPro" id="IPR047767">
    <property type="entry name" value="PSP1-like"/>
</dbReference>
<dbReference type="PROSITE" id="PS51411">
    <property type="entry name" value="PSP1_C"/>
    <property type="match status" value="1"/>
</dbReference>
<dbReference type="PANTHER" id="PTHR43830:SF3">
    <property type="entry name" value="PROTEIN PSP1"/>
    <property type="match status" value="1"/>
</dbReference>
<evidence type="ECO:0000259" key="1">
    <source>
        <dbReference type="PROSITE" id="PS51411"/>
    </source>
</evidence>
<dbReference type="STRING" id="1123357.SAMN02745244_01888"/>
<dbReference type="PANTHER" id="PTHR43830">
    <property type="entry name" value="PROTEIN PSP1"/>
    <property type="match status" value="1"/>
</dbReference>